<keyword evidence="1" id="KW-1133">Transmembrane helix</keyword>
<reference evidence="2 3" key="1">
    <citation type="submission" date="2024-07" db="EMBL/GenBank/DDBJ databases">
        <title>Section-level genome sequencing and comparative genomics of Aspergillus sections Usti and Cavernicolus.</title>
        <authorList>
            <consortium name="Lawrence Berkeley National Laboratory"/>
            <person name="Nybo J.L."/>
            <person name="Vesth T.C."/>
            <person name="Theobald S."/>
            <person name="Frisvad J.C."/>
            <person name="Larsen T.O."/>
            <person name="Kjaerboelling I."/>
            <person name="Rothschild-Mancinelli K."/>
            <person name="Lyhne E.K."/>
            <person name="Kogle M.E."/>
            <person name="Barry K."/>
            <person name="Clum A."/>
            <person name="Na H."/>
            <person name="Ledsgaard L."/>
            <person name="Lin J."/>
            <person name="Lipzen A."/>
            <person name="Kuo A."/>
            <person name="Riley R."/>
            <person name="Mondo S."/>
            <person name="LaButti K."/>
            <person name="Haridas S."/>
            <person name="Pangalinan J."/>
            <person name="Salamov A.A."/>
            <person name="Simmons B.A."/>
            <person name="Magnuson J.K."/>
            <person name="Chen J."/>
            <person name="Drula E."/>
            <person name="Henrissat B."/>
            <person name="Wiebenga A."/>
            <person name="Lubbers R.J."/>
            <person name="Gomes A.C."/>
            <person name="Macurrencykelacurrency M.R."/>
            <person name="Stajich J."/>
            <person name="Grigoriev I.V."/>
            <person name="Mortensen U.H."/>
            <person name="De vries R.P."/>
            <person name="Baker S.E."/>
            <person name="Andersen M.R."/>
        </authorList>
    </citation>
    <scope>NUCLEOTIDE SEQUENCE [LARGE SCALE GENOMIC DNA]</scope>
    <source>
        <strain evidence="2 3">CBS 756.74</strain>
    </source>
</reference>
<protein>
    <submittedName>
        <fullName evidence="2">Uncharacterized protein</fullName>
    </submittedName>
</protein>
<organism evidence="2 3">
    <name type="scientific">Aspergillus pseudodeflectus</name>
    <dbReference type="NCBI Taxonomy" id="176178"/>
    <lineage>
        <taxon>Eukaryota</taxon>
        <taxon>Fungi</taxon>
        <taxon>Dikarya</taxon>
        <taxon>Ascomycota</taxon>
        <taxon>Pezizomycotina</taxon>
        <taxon>Eurotiomycetes</taxon>
        <taxon>Eurotiomycetidae</taxon>
        <taxon>Eurotiales</taxon>
        <taxon>Aspergillaceae</taxon>
        <taxon>Aspergillus</taxon>
        <taxon>Aspergillus subgen. Nidulantes</taxon>
    </lineage>
</organism>
<dbReference type="EMBL" id="JBFXLR010000002">
    <property type="protein sequence ID" value="KAL2860534.1"/>
    <property type="molecule type" value="Genomic_DNA"/>
</dbReference>
<proteinExistence type="predicted"/>
<sequence>MIQNKSTELLYRACLLTFGVAAFALHTGNNQYSFNLETITDISLGQQASNSVI</sequence>
<dbReference type="RefSeq" id="XP_070905225.1">
    <property type="nucleotide sequence ID" value="XM_071038394.1"/>
</dbReference>
<dbReference type="GeneID" id="98153558"/>
<evidence type="ECO:0000313" key="3">
    <source>
        <dbReference type="Proteomes" id="UP001610444"/>
    </source>
</evidence>
<dbReference type="Proteomes" id="UP001610444">
    <property type="component" value="Unassembled WGS sequence"/>
</dbReference>
<keyword evidence="1" id="KW-0812">Transmembrane</keyword>
<feature type="transmembrane region" description="Helical" evidence="1">
    <location>
        <begin position="9"/>
        <end position="26"/>
    </location>
</feature>
<accession>A0ABR4L8Q1</accession>
<keyword evidence="1" id="KW-0472">Membrane</keyword>
<evidence type="ECO:0000256" key="1">
    <source>
        <dbReference type="SAM" id="Phobius"/>
    </source>
</evidence>
<name>A0ABR4L8Q1_9EURO</name>
<gene>
    <name evidence="2" type="ORF">BJX68DRAFT_225533</name>
</gene>
<keyword evidence="3" id="KW-1185">Reference proteome</keyword>
<evidence type="ECO:0000313" key="2">
    <source>
        <dbReference type="EMBL" id="KAL2860534.1"/>
    </source>
</evidence>
<comment type="caution">
    <text evidence="2">The sequence shown here is derived from an EMBL/GenBank/DDBJ whole genome shotgun (WGS) entry which is preliminary data.</text>
</comment>